<keyword evidence="1" id="KW-0472">Membrane</keyword>
<comment type="caution">
    <text evidence="2">The sequence shown here is derived from an EMBL/GenBank/DDBJ whole genome shotgun (WGS) entry which is preliminary data.</text>
</comment>
<dbReference type="EMBL" id="QFPW01000001">
    <property type="protein sequence ID" value="PZQ52653.1"/>
    <property type="molecule type" value="Genomic_DNA"/>
</dbReference>
<reference evidence="2 3" key="1">
    <citation type="submission" date="2017-08" db="EMBL/GenBank/DDBJ databases">
        <title>Infants hospitalized years apart are colonized by the same room-sourced microbial strains.</title>
        <authorList>
            <person name="Brooks B."/>
            <person name="Olm M.R."/>
            <person name="Firek B.A."/>
            <person name="Baker R."/>
            <person name="Thomas B.C."/>
            <person name="Morowitz M.J."/>
            <person name="Banfield J.F."/>
        </authorList>
    </citation>
    <scope>NUCLEOTIDE SEQUENCE [LARGE SCALE GENOMIC DNA]</scope>
    <source>
        <strain evidence="2">S2_005_002_R2_34</strain>
    </source>
</reference>
<keyword evidence="1" id="KW-1133">Transmembrane helix</keyword>
<keyword evidence="1" id="KW-0812">Transmembrane</keyword>
<accession>A0A2W5QD45</accession>
<protein>
    <submittedName>
        <fullName evidence="2">Uncharacterized protein</fullName>
    </submittedName>
</protein>
<proteinExistence type="predicted"/>
<evidence type="ECO:0000256" key="1">
    <source>
        <dbReference type="SAM" id="Phobius"/>
    </source>
</evidence>
<evidence type="ECO:0000313" key="2">
    <source>
        <dbReference type="EMBL" id="PZQ52653.1"/>
    </source>
</evidence>
<dbReference type="Proteomes" id="UP000249185">
    <property type="component" value="Unassembled WGS sequence"/>
</dbReference>
<dbReference type="AlphaFoldDB" id="A0A2W5QD45"/>
<feature type="transmembrane region" description="Helical" evidence="1">
    <location>
        <begin position="59"/>
        <end position="81"/>
    </location>
</feature>
<gene>
    <name evidence="2" type="ORF">DI556_03145</name>
</gene>
<evidence type="ECO:0000313" key="3">
    <source>
        <dbReference type="Proteomes" id="UP000249185"/>
    </source>
</evidence>
<sequence length="147" mass="15474">MLFRLARLALSLGSARFGELRAHTGRRVVYSSLLGFFGLIALVFGLIAATVALTQQVGLLYALLIMTGLALLGCLVTIILMNLAERKHRQVALEQNEMQARLQQLAMMGLASGFGGGRPGLGKALGIGVVGLAALLALGSATRRRGD</sequence>
<feature type="transmembrane region" description="Helical" evidence="1">
    <location>
        <begin position="28"/>
        <end position="53"/>
    </location>
</feature>
<name>A0A2W5QD45_RHOSU</name>
<organism evidence="2 3">
    <name type="scientific">Rhodovulum sulfidophilum</name>
    <name type="common">Rhodobacter sulfidophilus</name>
    <dbReference type="NCBI Taxonomy" id="35806"/>
    <lineage>
        <taxon>Bacteria</taxon>
        <taxon>Pseudomonadati</taxon>
        <taxon>Pseudomonadota</taxon>
        <taxon>Alphaproteobacteria</taxon>
        <taxon>Rhodobacterales</taxon>
        <taxon>Paracoccaceae</taxon>
        <taxon>Rhodovulum</taxon>
    </lineage>
</organism>